<evidence type="ECO:0000256" key="6">
    <source>
        <dbReference type="ARBA" id="ARBA00022989"/>
    </source>
</evidence>
<evidence type="ECO:0000313" key="9">
    <source>
        <dbReference type="EMBL" id="RXJ88281.1"/>
    </source>
</evidence>
<feature type="transmembrane region" description="Helical" evidence="8">
    <location>
        <begin position="9"/>
        <end position="28"/>
    </location>
</feature>
<dbReference type="InterPro" id="IPR007227">
    <property type="entry name" value="Cell_shape_determining_MreD"/>
</dbReference>
<gene>
    <name evidence="9" type="primary">mreD</name>
    <name evidence="9" type="ORF">CRU87_10000</name>
</gene>
<dbReference type="Proteomes" id="UP000289132">
    <property type="component" value="Unassembled WGS sequence"/>
</dbReference>
<keyword evidence="3" id="KW-1003">Cell membrane</keyword>
<accession>A0ABY0EUM1</accession>
<keyword evidence="4 8" id="KW-0812">Transmembrane</keyword>
<dbReference type="PANTHER" id="PTHR37484:SF1">
    <property type="entry name" value="ROD SHAPE-DETERMINING PROTEIN MRED"/>
    <property type="match status" value="1"/>
</dbReference>
<keyword evidence="6 8" id="KW-1133">Transmembrane helix</keyword>
<dbReference type="Pfam" id="PF04093">
    <property type="entry name" value="MreD"/>
    <property type="match status" value="1"/>
</dbReference>
<dbReference type="PANTHER" id="PTHR37484">
    <property type="entry name" value="ROD SHAPE-DETERMINING PROTEIN MRED"/>
    <property type="match status" value="1"/>
</dbReference>
<keyword evidence="10" id="KW-1185">Reference proteome</keyword>
<evidence type="ECO:0000256" key="5">
    <source>
        <dbReference type="ARBA" id="ARBA00022960"/>
    </source>
</evidence>
<evidence type="ECO:0000256" key="8">
    <source>
        <dbReference type="SAM" id="Phobius"/>
    </source>
</evidence>
<keyword evidence="7 8" id="KW-0472">Membrane</keyword>
<evidence type="ECO:0000256" key="2">
    <source>
        <dbReference type="ARBA" id="ARBA00007776"/>
    </source>
</evidence>
<evidence type="ECO:0000256" key="7">
    <source>
        <dbReference type="ARBA" id="ARBA00023136"/>
    </source>
</evidence>
<evidence type="ECO:0000256" key="1">
    <source>
        <dbReference type="ARBA" id="ARBA00004651"/>
    </source>
</evidence>
<evidence type="ECO:0000313" key="10">
    <source>
        <dbReference type="Proteomes" id="UP000289132"/>
    </source>
</evidence>
<dbReference type="NCBIfam" id="TIGR03426">
    <property type="entry name" value="shape_MreD"/>
    <property type="match status" value="1"/>
</dbReference>
<dbReference type="EMBL" id="PDKD01000075">
    <property type="protein sequence ID" value="RXJ88281.1"/>
    <property type="molecule type" value="Genomic_DNA"/>
</dbReference>
<comment type="subcellular location">
    <subcellularLocation>
        <location evidence="1">Cell membrane</location>
        <topology evidence="1">Multi-pass membrane protein</topology>
    </subcellularLocation>
</comment>
<name>A0ABY0EUM1_9BACT</name>
<comment type="caution">
    <text evidence="9">The sequence shown here is derived from an EMBL/GenBank/DDBJ whole genome shotgun (WGS) entry which is preliminary data.</text>
</comment>
<dbReference type="InterPro" id="IPR026034">
    <property type="entry name" value="MreD_proteobac"/>
</dbReference>
<reference evidence="9 10" key="1">
    <citation type="submission" date="2017-10" db="EMBL/GenBank/DDBJ databases">
        <title>Genomics of the genus Arcobacter.</title>
        <authorList>
            <person name="Perez-Cataluna A."/>
            <person name="Figueras M.J."/>
        </authorList>
    </citation>
    <scope>NUCLEOTIDE SEQUENCE [LARGE SCALE GENOMIC DNA]</scope>
    <source>
        <strain evidence="9 10">LMG 25534</strain>
    </source>
</reference>
<comment type="similarity">
    <text evidence="2">Belongs to the MreD family.</text>
</comment>
<keyword evidence="5" id="KW-0133">Cell shape</keyword>
<evidence type="ECO:0000256" key="4">
    <source>
        <dbReference type="ARBA" id="ARBA00022692"/>
    </source>
</evidence>
<feature type="non-terminal residue" evidence="9">
    <location>
        <position position="60"/>
    </location>
</feature>
<protein>
    <submittedName>
        <fullName evidence="9">Rod shape-determining protein MreD</fullName>
    </submittedName>
</protein>
<organism evidence="9 10">
    <name type="scientific">Aliarcobacter trophiarum LMG 25534</name>
    <dbReference type="NCBI Taxonomy" id="1032241"/>
    <lineage>
        <taxon>Bacteria</taxon>
        <taxon>Pseudomonadati</taxon>
        <taxon>Campylobacterota</taxon>
        <taxon>Epsilonproteobacteria</taxon>
        <taxon>Campylobacterales</taxon>
        <taxon>Arcobacteraceae</taxon>
        <taxon>Aliarcobacter</taxon>
    </lineage>
</organism>
<evidence type="ECO:0000256" key="3">
    <source>
        <dbReference type="ARBA" id="ARBA00022475"/>
    </source>
</evidence>
<sequence>MLQPASGRIWIWISILLALSLSILPLPFEFDPFRPDWLAMVLIYWALALPHRTNVGTAWV</sequence>
<proteinExistence type="inferred from homology"/>